<evidence type="ECO:0000313" key="2">
    <source>
        <dbReference type="Proteomes" id="UP000594263"/>
    </source>
</evidence>
<keyword evidence="2" id="KW-1185">Reference proteome</keyword>
<sequence length="57" mass="6033">MIGLVVNVHQRDLKPILTKIPLKSGGGETCAKDSHSLPVGKYGSFNEVNLVSRVAAS</sequence>
<organism evidence="1 2">
    <name type="scientific">Kalanchoe fedtschenkoi</name>
    <name type="common">Lavender scallops</name>
    <name type="synonym">South American air plant</name>
    <dbReference type="NCBI Taxonomy" id="63787"/>
    <lineage>
        <taxon>Eukaryota</taxon>
        <taxon>Viridiplantae</taxon>
        <taxon>Streptophyta</taxon>
        <taxon>Embryophyta</taxon>
        <taxon>Tracheophyta</taxon>
        <taxon>Spermatophyta</taxon>
        <taxon>Magnoliopsida</taxon>
        <taxon>eudicotyledons</taxon>
        <taxon>Gunneridae</taxon>
        <taxon>Pentapetalae</taxon>
        <taxon>Saxifragales</taxon>
        <taxon>Crassulaceae</taxon>
        <taxon>Kalanchoe</taxon>
    </lineage>
</organism>
<proteinExistence type="predicted"/>
<dbReference type="AlphaFoldDB" id="A0A7N0VG49"/>
<dbReference type="EnsemblPlants" id="Kaladp0807s0005.1.v1.1">
    <property type="protein sequence ID" value="Kaladp0807s0005.1.v1.1.CDS.1"/>
    <property type="gene ID" value="Kaladp0807s0005.v1.1"/>
</dbReference>
<evidence type="ECO:0000313" key="1">
    <source>
        <dbReference type="EnsemblPlants" id="Kaladp0807s0005.1.v1.1.CDS.1"/>
    </source>
</evidence>
<dbReference type="Gramene" id="Kaladp0807s0005.1.v1.1">
    <property type="protein sequence ID" value="Kaladp0807s0005.1.v1.1.CDS.1"/>
    <property type="gene ID" value="Kaladp0807s0005.v1.1"/>
</dbReference>
<name>A0A7N0VG49_KALFE</name>
<reference evidence="1" key="1">
    <citation type="submission" date="2021-01" db="UniProtKB">
        <authorList>
            <consortium name="EnsemblPlants"/>
        </authorList>
    </citation>
    <scope>IDENTIFICATION</scope>
</reference>
<accession>A0A7N0VG49</accession>
<dbReference type="Proteomes" id="UP000594263">
    <property type="component" value="Unplaced"/>
</dbReference>
<protein>
    <submittedName>
        <fullName evidence="1">Uncharacterized protein</fullName>
    </submittedName>
</protein>